<accession>A0A9J5Z2B0</accession>
<organism evidence="1 2">
    <name type="scientific">Solanum commersonii</name>
    <name type="common">Commerson's wild potato</name>
    <name type="synonym">Commerson's nightshade</name>
    <dbReference type="NCBI Taxonomy" id="4109"/>
    <lineage>
        <taxon>Eukaryota</taxon>
        <taxon>Viridiplantae</taxon>
        <taxon>Streptophyta</taxon>
        <taxon>Embryophyta</taxon>
        <taxon>Tracheophyta</taxon>
        <taxon>Spermatophyta</taxon>
        <taxon>Magnoliopsida</taxon>
        <taxon>eudicotyledons</taxon>
        <taxon>Gunneridae</taxon>
        <taxon>Pentapetalae</taxon>
        <taxon>asterids</taxon>
        <taxon>lamiids</taxon>
        <taxon>Solanales</taxon>
        <taxon>Solanaceae</taxon>
        <taxon>Solanoideae</taxon>
        <taxon>Solaneae</taxon>
        <taxon>Solanum</taxon>
    </lineage>
</organism>
<dbReference type="PANTHER" id="PTHR36264:SF4">
    <property type="entry name" value="TF-B3 DOMAIN-CONTAINING PROTEIN"/>
    <property type="match status" value="1"/>
</dbReference>
<feature type="non-terminal residue" evidence="1">
    <location>
        <position position="1"/>
    </location>
</feature>
<name>A0A9J5Z2B0_SOLCO</name>
<dbReference type="Proteomes" id="UP000824120">
    <property type="component" value="Chromosome 5"/>
</dbReference>
<evidence type="ECO:0000313" key="1">
    <source>
        <dbReference type="EMBL" id="KAG5607075.1"/>
    </source>
</evidence>
<dbReference type="PANTHER" id="PTHR36264">
    <property type="entry name" value="SET DOMAIN-CONTAINING PROTEIN"/>
    <property type="match status" value="1"/>
</dbReference>
<dbReference type="EMBL" id="JACXVP010000005">
    <property type="protein sequence ID" value="KAG5607075.1"/>
    <property type="molecule type" value="Genomic_DNA"/>
</dbReference>
<gene>
    <name evidence="1" type="ORF">H5410_028567</name>
</gene>
<sequence>EACKVNNTSHVKTQELIVIGPPLIFDLNTVRRIKKNITPEELTFEKMRIPFSATFMCILPYWKLERARSLVNGNGVCGYLSDIIEKNGTEKYEDKNFTFRKLRNDDYSTSIVKLIKNRKLGVGDEIGYIVYLSLVSSMSEQRPLLSLKKTFFHNFFPSKVEEEACRVNNTPHVVTRELVEIRDLYPAPRIDLQNPWQIKKKVTHDEIVVGMLMIPFFEMFEYILRYWTLDMAKSLEDGFSVWVDMWDVTKGNVPKKYEDGRVWIRKLYNDDFSIWCNELFNDRGLGDGDEIGIYWDPRSASLKHPFLKLDSSETKKREEMSTWLQKKMEEISETTATYFQRRGSFRMEFQSGTNSLLKRCGFHFLRRLCAFFILEVGAGKKFGEREWGVWLLVRYNREEWHYEDKNFTFRRLRNDDYSTSIVKLIKNRKLDVRDSRIRPHERRPYFTISFHQKLKKTSKVNKTPHVVTRELVKIRDLYLALSNPCQIKKKITRDEINVRMLIIPFIQMFEYILRYWTLDMAKSLENNCRVCVVVWDVTEENVPKKYEGGSVWLRKLNNDDFSLWCIELFKDCGLCD</sequence>
<proteinExistence type="predicted"/>
<dbReference type="AlphaFoldDB" id="A0A9J5Z2B0"/>
<keyword evidence="2" id="KW-1185">Reference proteome</keyword>
<dbReference type="OrthoDB" id="1915967at2759"/>
<comment type="caution">
    <text evidence="1">The sequence shown here is derived from an EMBL/GenBank/DDBJ whole genome shotgun (WGS) entry which is preliminary data.</text>
</comment>
<evidence type="ECO:0000313" key="2">
    <source>
        <dbReference type="Proteomes" id="UP000824120"/>
    </source>
</evidence>
<feature type="non-terminal residue" evidence="1">
    <location>
        <position position="576"/>
    </location>
</feature>
<protein>
    <submittedName>
        <fullName evidence="1">Uncharacterized protein</fullName>
    </submittedName>
</protein>
<reference evidence="1 2" key="1">
    <citation type="submission" date="2020-09" db="EMBL/GenBank/DDBJ databases">
        <title>De no assembly of potato wild relative species, Solanum commersonii.</title>
        <authorList>
            <person name="Cho K."/>
        </authorList>
    </citation>
    <scope>NUCLEOTIDE SEQUENCE [LARGE SCALE GENOMIC DNA]</scope>
    <source>
        <strain evidence="1">LZ3.2</strain>
        <tissue evidence="1">Leaf</tissue>
    </source>
</reference>